<accession>A0A2C9D8V3</accession>
<name>A0A2C9D8V3_9HYPH</name>
<feature type="compositionally biased region" description="Polar residues" evidence="2">
    <location>
        <begin position="10"/>
        <end position="20"/>
    </location>
</feature>
<dbReference type="Gene3D" id="2.40.420.20">
    <property type="match status" value="1"/>
</dbReference>
<dbReference type="Gene3D" id="1.10.287.470">
    <property type="entry name" value="Helix hairpin bin"/>
    <property type="match status" value="1"/>
</dbReference>
<dbReference type="Proteomes" id="UP000223606">
    <property type="component" value="Chromosome 1"/>
</dbReference>
<organism evidence="4 5">
    <name type="scientific">Hartmannibacter diazotrophicus</name>
    <dbReference type="NCBI Taxonomy" id="1482074"/>
    <lineage>
        <taxon>Bacteria</taxon>
        <taxon>Pseudomonadati</taxon>
        <taxon>Pseudomonadota</taxon>
        <taxon>Alphaproteobacteria</taxon>
        <taxon>Hyphomicrobiales</taxon>
        <taxon>Pleomorphomonadaceae</taxon>
        <taxon>Hartmannibacter</taxon>
    </lineage>
</organism>
<evidence type="ECO:0000259" key="3">
    <source>
        <dbReference type="Pfam" id="PF25989"/>
    </source>
</evidence>
<protein>
    <submittedName>
        <fullName evidence="4">Nickel and cobalt resistance protein CnrB</fullName>
    </submittedName>
</protein>
<dbReference type="Gene3D" id="2.40.30.170">
    <property type="match status" value="1"/>
</dbReference>
<comment type="similarity">
    <text evidence="1">Belongs to the membrane fusion protein (MFP) (TC 8.A.1) family.</text>
</comment>
<gene>
    <name evidence="4" type="primary">cnrB</name>
    <name evidence="4" type="ORF">HDIA_3068</name>
</gene>
<dbReference type="GO" id="GO:1990281">
    <property type="term" value="C:efflux pump complex"/>
    <property type="evidence" value="ECO:0007669"/>
    <property type="project" value="TreeGrafter"/>
</dbReference>
<dbReference type="NCBIfam" id="TIGR01730">
    <property type="entry name" value="RND_mfp"/>
    <property type="match status" value="1"/>
</dbReference>
<reference evidence="5" key="1">
    <citation type="submission" date="2017-09" db="EMBL/GenBank/DDBJ databases">
        <title>Genome sequence of Nannocystis excedens DSM 71.</title>
        <authorList>
            <person name="Blom J."/>
        </authorList>
    </citation>
    <scope>NUCLEOTIDE SEQUENCE [LARGE SCALE GENOMIC DNA]</scope>
    <source>
        <strain evidence="5">type strain: E19</strain>
    </source>
</reference>
<evidence type="ECO:0000313" key="5">
    <source>
        <dbReference type="Proteomes" id="UP000223606"/>
    </source>
</evidence>
<dbReference type="GO" id="GO:0015562">
    <property type="term" value="F:efflux transmembrane transporter activity"/>
    <property type="evidence" value="ECO:0007669"/>
    <property type="project" value="TreeGrafter"/>
</dbReference>
<dbReference type="Pfam" id="PF25989">
    <property type="entry name" value="YknX_C"/>
    <property type="match status" value="1"/>
</dbReference>
<evidence type="ECO:0000256" key="2">
    <source>
        <dbReference type="SAM" id="MobiDB-lite"/>
    </source>
</evidence>
<sequence length="256" mass="27293">MWITPLPPSLTASGEGSHGSNLSGNYVASRLSSGWKSTNEYLIAEKTALAEFESAEASVESQKIRLNQTTIVAPDDGLITTRSVQLGTVVSSGSELFRLLRQRRVEWQAEVPARYLACIRTGMPAKVVGDGGMLIDGTVRLVGPTVSTNTGRVMVYVALPASVHPPSGLYVTGEIELAVTTALTVPQTALVMRDGMTYVFTVEADRHVKRVRVETGRRNSDEVEILSDLDASANVVTTGGAFLSSGALVRLEGDAQ</sequence>
<dbReference type="AlphaFoldDB" id="A0A2C9D8V3"/>
<dbReference type="InterPro" id="IPR006143">
    <property type="entry name" value="RND_pump_MFP"/>
</dbReference>
<feature type="region of interest" description="Disordered" evidence="2">
    <location>
        <begin position="1"/>
        <end position="20"/>
    </location>
</feature>
<dbReference type="EMBL" id="LT960614">
    <property type="protein sequence ID" value="SON56609.1"/>
    <property type="molecule type" value="Genomic_DNA"/>
</dbReference>
<dbReference type="InterPro" id="IPR058637">
    <property type="entry name" value="YknX-like_C"/>
</dbReference>
<evidence type="ECO:0000256" key="1">
    <source>
        <dbReference type="ARBA" id="ARBA00009477"/>
    </source>
</evidence>
<dbReference type="SUPFAM" id="SSF111369">
    <property type="entry name" value="HlyD-like secretion proteins"/>
    <property type="match status" value="1"/>
</dbReference>
<dbReference type="KEGG" id="hdi:HDIA_3068"/>
<dbReference type="PANTHER" id="PTHR30469">
    <property type="entry name" value="MULTIDRUG RESISTANCE PROTEIN MDTA"/>
    <property type="match status" value="1"/>
</dbReference>
<dbReference type="Gene3D" id="2.40.50.100">
    <property type="match status" value="1"/>
</dbReference>
<feature type="domain" description="YknX-like C-terminal permuted SH3-like" evidence="3">
    <location>
        <begin position="182"/>
        <end position="250"/>
    </location>
</feature>
<proteinExistence type="inferred from homology"/>
<keyword evidence="5" id="KW-1185">Reference proteome</keyword>
<evidence type="ECO:0000313" key="4">
    <source>
        <dbReference type="EMBL" id="SON56609.1"/>
    </source>
</evidence>
<dbReference type="PANTHER" id="PTHR30469:SF15">
    <property type="entry name" value="HLYD FAMILY OF SECRETION PROTEINS"/>
    <property type="match status" value="1"/>
</dbReference>